<dbReference type="InterPro" id="IPR054722">
    <property type="entry name" value="PolX-like_BBD"/>
</dbReference>
<reference evidence="3 4" key="1">
    <citation type="submission" date="2023-02" db="EMBL/GenBank/DDBJ databases">
        <title>LHISI_Scaffold_Assembly.</title>
        <authorList>
            <person name="Stuart O.P."/>
            <person name="Cleave R."/>
            <person name="Magrath M.J.L."/>
            <person name="Mikheyev A.S."/>
        </authorList>
    </citation>
    <scope>NUCLEOTIDE SEQUENCE [LARGE SCALE GENOMIC DNA]</scope>
    <source>
        <strain evidence="3">Daus_M_001</strain>
        <tissue evidence="3">Leg muscle</tissue>
    </source>
</reference>
<evidence type="ECO:0000259" key="2">
    <source>
        <dbReference type="PROSITE" id="PS50158"/>
    </source>
</evidence>
<dbReference type="PROSITE" id="PS50158">
    <property type="entry name" value="ZF_CCHC"/>
    <property type="match status" value="1"/>
</dbReference>
<dbReference type="SUPFAM" id="SSF57756">
    <property type="entry name" value="Retrovirus zinc finger-like domains"/>
    <property type="match status" value="1"/>
</dbReference>
<dbReference type="Gene3D" id="4.10.60.10">
    <property type="entry name" value="Zinc finger, CCHC-type"/>
    <property type="match status" value="1"/>
</dbReference>
<dbReference type="InterPro" id="IPR001878">
    <property type="entry name" value="Znf_CCHC"/>
</dbReference>
<evidence type="ECO:0000313" key="4">
    <source>
        <dbReference type="Proteomes" id="UP001159363"/>
    </source>
</evidence>
<protein>
    <recommendedName>
        <fullName evidence="2">CCHC-type domain-containing protein</fullName>
    </recommendedName>
</protein>
<dbReference type="Proteomes" id="UP001159363">
    <property type="component" value="Chromosome X"/>
</dbReference>
<dbReference type="EMBL" id="JARBHB010000004">
    <property type="protein sequence ID" value="KAJ8884824.1"/>
    <property type="molecule type" value="Genomic_DNA"/>
</dbReference>
<evidence type="ECO:0000313" key="3">
    <source>
        <dbReference type="EMBL" id="KAJ8884824.1"/>
    </source>
</evidence>
<accession>A0ABQ9HKE7</accession>
<name>A0ABQ9HKE7_9NEOP</name>
<organism evidence="3 4">
    <name type="scientific">Dryococelus australis</name>
    <dbReference type="NCBI Taxonomy" id="614101"/>
    <lineage>
        <taxon>Eukaryota</taxon>
        <taxon>Metazoa</taxon>
        <taxon>Ecdysozoa</taxon>
        <taxon>Arthropoda</taxon>
        <taxon>Hexapoda</taxon>
        <taxon>Insecta</taxon>
        <taxon>Pterygota</taxon>
        <taxon>Neoptera</taxon>
        <taxon>Polyneoptera</taxon>
        <taxon>Phasmatodea</taxon>
        <taxon>Verophasmatodea</taxon>
        <taxon>Anareolatae</taxon>
        <taxon>Phasmatidae</taxon>
        <taxon>Eurycanthinae</taxon>
        <taxon>Dryococelus</taxon>
    </lineage>
</organism>
<sequence length="332" mass="38127">MASWNNFSVIERLEGKKKYRKWRTQMEYYLGHEDLWDLVSDSNISTEEITEAQHKRDTKARCNIGMLVHPQYHIHLEGKDTAKKELKSEFQPLRITLRTSSVPLTTDYVMGQLLQQEYTSGGTESNTLDRAFFTQDRGRNNQHVTQKNRNGCFICGRPGHHAANCYKNPNRRKPWIAHQEIKILLSLQHCANNEKLRAEGLGRAEVYLKDIPGITTIKDVMFVPNITVNLLSVSKLVCCGWSVLFSSAGCMIYKEEDLNINGKSNNEKNIDITLWHRRLGHLGYSNMLDLISISHGMKLIGDRPNQEFVECLVGKQLKQPYKKLGPQGQLNR</sequence>
<keyword evidence="1" id="KW-0862">Zinc</keyword>
<keyword evidence="1" id="KW-0863">Zinc-finger</keyword>
<keyword evidence="1" id="KW-0479">Metal-binding</keyword>
<dbReference type="InterPro" id="IPR036875">
    <property type="entry name" value="Znf_CCHC_sf"/>
</dbReference>
<feature type="domain" description="CCHC-type" evidence="2">
    <location>
        <begin position="152"/>
        <end position="165"/>
    </location>
</feature>
<comment type="caution">
    <text evidence="3">The sequence shown here is derived from an EMBL/GenBank/DDBJ whole genome shotgun (WGS) entry which is preliminary data.</text>
</comment>
<keyword evidence="4" id="KW-1185">Reference proteome</keyword>
<gene>
    <name evidence="3" type="ORF">PR048_011020</name>
</gene>
<evidence type="ECO:0000256" key="1">
    <source>
        <dbReference type="PROSITE-ProRule" id="PRU00047"/>
    </source>
</evidence>
<dbReference type="Pfam" id="PF22936">
    <property type="entry name" value="Pol_BBD"/>
    <property type="match status" value="1"/>
</dbReference>
<proteinExistence type="predicted"/>